<keyword evidence="13" id="KW-1185">Reference proteome</keyword>
<keyword evidence="4" id="KW-0997">Cell inner membrane</keyword>
<organism evidence="12 13">
    <name type="scientific">Guyparkeria halophila</name>
    <dbReference type="NCBI Taxonomy" id="47960"/>
    <lineage>
        <taxon>Bacteria</taxon>
        <taxon>Pseudomonadati</taxon>
        <taxon>Pseudomonadota</taxon>
        <taxon>Gammaproteobacteria</taxon>
        <taxon>Chromatiales</taxon>
        <taxon>Thioalkalibacteraceae</taxon>
        <taxon>Guyparkeria</taxon>
    </lineage>
</organism>
<dbReference type="InterPro" id="IPR011868">
    <property type="entry name" value="ModC_ABC_ATP-bd"/>
</dbReference>
<evidence type="ECO:0000259" key="10">
    <source>
        <dbReference type="PROSITE" id="PS50893"/>
    </source>
</evidence>
<dbReference type="InterPro" id="IPR003439">
    <property type="entry name" value="ABC_transporter-like_ATP-bd"/>
</dbReference>
<keyword evidence="1" id="KW-0813">Transport</keyword>
<dbReference type="InterPro" id="IPR008995">
    <property type="entry name" value="Mo/tungstate-bd_C_term_dom"/>
</dbReference>
<evidence type="ECO:0000313" key="13">
    <source>
        <dbReference type="Proteomes" id="UP001327459"/>
    </source>
</evidence>
<dbReference type="GO" id="GO:0005524">
    <property type="term" value="F:ATP binding"/>
    <property type="evidence" value="ECO:0007669"/>
    <property type="project" value="UniProtKB-KW"/>
</dbReference>
<dbReference type="PROSITE" id="PS50893">
    <property type="entry name" value="ABC_TRANSPORTER_2"/>
    <property type="match status" value="1"/>
</dbReference>
<feature type="domain" description="ABC transporter" evidence="10">
    <location>
        <begin position="1"/>
        <end position="233"/>
    </location>
</feature>
<evidence type="ECO:0000256" key="6">
    <source>
        <dbReference type="ARBA" id="ARBA00022840"/>
    </source>
</evidence>
<keyword evidence="5" id="KW-0547">Nucleotide-binding</keyword>
<evidence type="ECO:0000256" key="5">
    <source>
        <dbReference type="ARBA" id="ARBA00022741"/>
    </source>
</evidence>
<sequence>MFAGNLTLTVGDFRMTSGDFRFDSDGVTALFGRSGSGKSTLLRAMAGLDRHTRGTLRFHDEVWQEGRRALPAERRDIGMVFQHAALLAHRTVRGNLDFAASRAPTDRGAGIDRDQIIERTGIGPLLDRAVGNLSGGERQRIAIARALIGRPRVLMMDEPLAALDWRAKAELLDLFETVIRDFAIPTVMITHAPAEVERLADRVVFMADGGVERVETLKEALGRVDSPLFTEEGPVASLDGHLEPVDGEPYRLRFVTRATGGDEPVTLWLTHDGRPTDTGPRRLRVRGDDVALARGRVEGISVQNQVDCRIERIETSGPGRVAVFLALTDGQRLVSEVTSRTVDHLALAPDQPVTALIKSAALMG</sequence>
<keyword evidence="6 12" id="KW-0067">ATP-binding</keyword>
<keyword evidence="3 9" id="KW-0500">Molybdenum</keyword>
<dbReference type="Pfam" id="PF00005">
    <property type="entry name" value="ABC_tran"/>
    <property type="match status" value="1"/>
</dbReference>
<name>A0ABZ0YWZ3_9GAMM</name>
<dbReference type="PROSITE" id="PS00211">
    <property type="entry name" value="ABC_TRANSPORTER_1"/>
    <property type="match status" value="1"/>
</dbReference>
<dbReference type="PANTHER" id="PTHR43514:SF4">
    <property type="entry name" value="ABC TRANSPORTER I FAMILY MEMBER 10"/>
    <property type="match status" value="1"/>
</dbReference>
<dbReference type="Pfam" id="PF03459">
    <property type="entry name" value="TOBE"/>
    <property type="match status" value="1"/>
</dbReference>
<dbReference type="SUPFAM" id="SSF50331">
    <property type="entry name" value="MOP-like"/>
    <property type="match status" value="1"/>
</dbReference>
<evidence type="ECO:0000256" key="4">
    <source>
        <dbReference type="ARBA" id="ARBA00022519"/>
    </source>
</evidence>
<evidence type="ECO:0000256" key="1">
    <source>
        <dbReference type="ARBA" id="ARBA00022448"/>
    </source>
</evidence>
<dbReference type="InterPro" id="IPR050334">
    <property type="entry name" value="Molybdenum_import_ModC"/>
</dbReference>
<reference evidence="12 13" key="1">
    <citation type="submission" date="2023-11" db="EMBL/GenBank/DDBJ databases">
        <title>MicrobeMod: A computational toolkit for identifying prokaryotic methylation and restriction-modification with nanopore sequencing.</title>
        <authorList>
            <person name="Crits-Christoph A."/>
            <person name="Kang S.C."/>
            <person name="Lee H."/>
            <person name="Ostrov N."/>
        </authorList>
    </citation>
    <scope>NUCLEOTIDE SEQUENCE [LARGE SCALE GENOMIC DNA]</scope>
    <source>
        <strain evidence="12 13">ATCC 49870</strain>
    </source>
</reference>
<dbReference type="InterPro" id="IPR004606">
    <property type="entry name" value="Mop_domain"/>
</dbReference>
<evidence type="ECO:0000256" key="2">
    <source>
        <dbReference type="ARBA" id="ARBA00022475"/>
    </source>
</evidence>
<keyword evidence="7" id="KW-1278">Translocase</keyword>
<evidence type="ECO:0000259" key="11">
    <source>
        <dbReference type="PROSITE" id="PS51866"/>
    </source>
</evidence>
<dbReference type="InterPro" id="IPR027417">
    <property type="entry name" value="P-loop_NTPase"/>
</dbReference>
<dbReference type="Proteomes" id="UP001327459">
    <property type="component" value="Chromosome"/>
</dbReference>
<evidence type="ECO:0000256" key="8">
    <source>
        <dbReference type="ARBA" id="ARBA00023136"/>
    </source>
</evidence>
<protein>
    <submittedName>
        <fullName evidence="12">Molybdenum ABC transporter ATP-binding protein</fullName>
    </submittedName>
</protein>
<dbReference type="NCBIfam" id="TIGR02142">
    <property type="entry name" value="modC_ABC"/>
    <property type="match status" value="1"/>
</dbReference>
<keyword evidence="2" id="KW-1003">Cell membrane</keyword>
<dbReference type="SUPFAM" id="SSF52540">
    <property type="entry name" value="P-loop containing nucleoside triphosphate hydrolases"/>
    <property type="match status" value="1"/>
</dbReference>
<dbReference type="InterPro" id="IPR003593">
    <property type="entry name" value="AAA+_ATPase"/>
</dbReference>
<evidence type="ECO:0000256" key="3">
    <source>
        <dbReference type="ARBA" id="ARBA00022505"/>
    </source>
</evidence>
<dbReference type="PROSITE" id="PS51866">
    <property type="entry name" value="MOP"/>
    <property type="match status" value="1"/>
</dbReference>
<dbReference type="RefSeq" id="WP_322521684.1">
    <property type="nucleotide sequence ID" value="NZ_CP140153.1"/>
</dbReference>
<evidence type="ECO:0000256" key="7">
    <source>
        <dbReference type="ARBA" id="ARBA00022967"/>
    </source>
</evidence>
<accession>A0ABZ0YWZ3</accession>
<dbReference type="SMART" id="SM00382">
    <property type="entry name" value="AAA"/>
    <property type="match status" value="1"/>
</dbReference>
<dbReference type="InterPro" id="IPR005116">
    <property type="entry name" value="Transp-assoc_OB_typ1"/>
</dbReference>
<dbReference type="Gene3D" id="3.40.50.300">
    <property type="entry name" value="P-loop containing nucleotide triphosphate hydrolases"/>
    <property type="match status" value="1"/>
</dbReference>
<proteinExistence type="predicted"/>
<dbReference type="PANTHER" id="PTHR43514">
    <property type="entry name" value="ABC TRANSPORTER I FAMILY MEMBER 10"/>
    <property type="match status" value="1"/>
</dbReference>
<dbReference type="Gene3D" id="2.40.50.100">
    <property type="match status" value="1"/>
</dbReference>
<gene>
    <name evidence="12" type="primary">modC</name>
    <name evidence="12" type="ORF">SR882_01990</name>
</gene>
<dbReference type="InterPro" id="IPR017871">
    <property type="entry name" value="ABC_transporter-like_CS"/>
</dbReference>
<keyword evidence="8" id="KW-0472">Membrane</keyword>
<dbReference type="EMBL" id="CP140153">
    <property type="protein sequence ID" value="WQH16695.1"/>
    <property type="molecule type" value="Genomic_DNA"/>
</dbReference>
<evidence type="ECO:0000313" key="12">
    <source>
        <dbReference type="EMBL" id="WQH16695.1"/>
    </source>
</evidence>
<evidence type="ECO:0000256" key="9">
    <source>
        <dbReference type="PROSITE-ProRule" id="PRU01213"/>
    </source>
</evidence>
<feature type="domain" description="Mop" evidence="11">
    <location>
        <begin position="299"/>
        <end position="364"/>
    </location>
</feature>